<dbReference type="AlphaFoldDB" id="A0A2U9IQJ5"/>
<keyword evidence="2" id="KW-1185">Reference proteome</keyword>
<gene>
    <name evidence="1" type="ORF">DFR86_05750</name>
</gene>
<protein>
    <submittedName>
        <fullName evidence="1">Uncharacterized protein</fullName>
    </submittedName>
</protein>
<dbReference type="EMBL" id="CP029288">
    <property type="protein sequence ID" value="AWR98254.1"/>
    <property type="molecule type" value="Genomic_DNA"/>
</dbReference>
<sequence>MKIVQRKPKLSKFLDYFKEATGFSCNLNFDIEGTLPYSSYYILFSKMFFQEAINSCNIPLSEKDVNETLTMIDDAMYDSSLIRGLRKAIEIQSPILYRDEEEPVKLNVEYVKNIKILTSFPIPSPKYVNNSLIHLLGVIPIDIINNIHLLSVENGLWSAIYNLPYPLVESWKWIWDLNWATLIQFSN</sequence>
<proteinExistence type="predicted"/>
<dbReference type="Proteomes" id="UP000248410">
    <property type="component" value="Chromosome"/>
</dbReference>
<name>A0A2U9IQJ5_9CREN</name>
<dbReference type="OrthoDB" id="35798at2157"/>
<dbReference type="KEGG" id="asul:DFR86_05750"/>
<organism evidence="1 2">
    <name type="scientific">Acidianus sulfidivorans JP7</name>
    <dbReference type="NCBI Taxonomy" id="619593"/>
    <lineage>
        <taxon>Archaea</taxon>
        <taxon>Thermoproteota</taxon>
        <taxon>Thermoprotei</taxon>
        <taxon>Sulfolobales</taxon>
        <taxon>Sulfolobaceae</taxon>
        <taxon>Acidianus</taxon>
    </lineage>
</organism>
<reference evidence="1 2" key="1">
    <citation type="submission" date="2018-05" db="EMBL/GenBank/DDBJ databases">
        <title>Complete Genome Sequences of Extremely Thermoacidophilic, Metal-Mobilizing Type-Strain Members of the Archaeal Family Sulfolobaceae: Acidianus brierleyi DSM-1651T, Acidianus sulfidivorans DSM-18786T, Metallosphaera hakonensis DSM-7519T, and Metallosphaera prunae DSM-10039T.</title>
        <authorList>
            <person name="Counts J.A."/>
            <person name="Kelly R.M."/>
        </authorList>
    </citation>
    <scope>NUCLEOTIDE SEQUENCE [LARGE SCALE GENOMIC DNA]</scope>
    <source>
        <strain evidence="1 2">JP7</strain>
    </source>
</reference>
<evidence type="ECO:0000313" key="2">
    <source>
        <dbReference type="Proteomes" id="UP000248410"/>
    </source>
</evidence>
<accession>A0A2U9IQJ5</accession>
<evidence type="ECO:0000313" key="1">
    <source>
        <dbReference type="EMBL" id="AWR98254.1"/>
    </source>
</evidence>